<accession>A0ABM9WWC4</accession>
<keyword evidence="3" id="KW-1185">Reference proteome</keyword>
<evidence type="ECO:0000313" key="3">
    <source>
        <dbReference type="Proteomes" id="UP000242664"/>
    </source>
</evidence>
<keyword evidence="1" id="KW-0472">Membrane</keyword>
<sequence>MLSKPKLKGKYLSAQCLSKMVKLSLRGGIALLVLMTLPHMLRFKHCVKQAKR</sequence>
<evidence type="ECO:0000313" key="2">
    <source>
        <dbReference type="EMBL" id="EDN57631.1"/>
    </source>
</evidence>
<dbReference type="Proteomes" id="UP000242664">
    <property type="component" value="Unassembled WGS sequence"/>
</dbReference>
<proteinExistence type="predicted"/>
<gene>
    <name evidence="2" type="ORF">VEx25_0455</name>
</gene>
<reference evidence="3" key="1">
    <citation type="submission" date="2006-10" db="EMBL/GenBank/DDBJ databases">
        <authorList>
            <person name="Heidelberg J."/>
            <person name="Sebastian Y."/>
        </authorList>
    </citation>
    <scope>NUCLEOTIDE SEQUENCE [LARGE SCALE GENOMIC DNA]</scope>
    <source>
        <strain evidence="3">EX25</strain>
    </source>
</reference>
<feature type="transmembrane region" description="Helical" evidence="1">
    <location>
        <begin position="21"/>
        <end position="41"/>
    </location>
</feature>
<name>A0ABM9WWC4_VIBAE</name>
<evidence type="ECO:0000256" key="1">
    <source>
        <dbReference type="SAM" id="Phobius"/>
    </source>
</evidence>
<protein>
    <submittedName>
        <fullName evidence="2">Uncharacterized protein</fullName>
    </submittedName>
</protein>
<organism evidence="2 3">
    <name type="scientific">Vibrio antiquarius (strain Ex25)</name>
    <dbReference type="NCBI Taxonomy" id="150340"/>
    <lineage>
        <taxon>Bacteria</taxon>
        <taxon>Pseudomonadati</taxon>
        <taxon>Pseudomonadota</taxon>
        <taxon>Gammaproteobacteria</taxon>
        <taxon>Vibrionales</taxon>
        <taxon>Vibrionaceae</taxon>
        <taxon>Vibrio</taxon>
        <taxon>Vibrio diabolicus subgroup</taxon>
    </lineage>
</organism>
<keyword evidence="1" id="KW-0812">Transmembrane</keyword>
<keyword evidence="1" id="KW-1133">Transmembrane helix</keyword>
<dbReference type="EMBL" id="DS267816">
    <property type="protein sequence ID" value="EDN57631.1"/>
    <property type="molecule type" value="Genomic_DNA"/>
</dbReference>